<organism evidence="1 2">
    <name type="scientific">Paraburkholderia bryophila</name>
    <dbReference type="NCBI Taxonomy" id="420952"/>
    <lineage>
        <taxon>Bacteria</taxon>
        <taxon>Pseudomonadati</taxon>
        <taxon>Pseudomonadota</taxon>
        <taxon>Betaproteobacteria</taxon>
        <taxon>Burkholderiales</taxon>
        <taxon>Burkholderiaceae</taxon>
        <taxon>Paraburkholderia</taxon>
    </lineage>
</organism>
<evidence type="ECO:0000313" key="1">
    <source>
        <dbReference type="EMBL" id="NYH24235.1"/>
    </source>
</evidence>
<evidence type="ECO:0000313" key="2">
    <source>
        <dbReference type="Proteomes" id="UP000540929"/>
    </source>
</evidence>
<dbReference type="RefSeq" id="WP_179744501.1">
    <property type="nucleotide sequence ID" value="NZ_JACCAS010000001.1"/>
</dbReference>
<keyword evidence="2" id="KW-1185">Reference proteome</keyword>
<sequence length="1286" mass="141399">MADDKITKFGPGPTQWAVGKADAARQASASLRGYIYQLHLSLAAWIRLESDGELHLEVAEDYAELLSSPDRLEQILHATQAKETSESKSVTLNSADVLKTIESLFSLQEANPGRRVRVTFLTTSPIGKENKEPLPCGIPALEFWQRLASGDLDDPADLLGALRMRFPEGTLGLFLQSCSPKEFMERLVERLVFACGALSWQEIEERSRERLVEIRETVQAHPSAARQAYDVLLGVVLQTAIHKGERRLDYPKFESTFREATAYAVASQPFSDLLAAALKPQAASPGHVSPPLVEKPVLWATAKKLHDHNNPPSLVQLFPGTSPAVRETLQLLSCTDRWITDASPDSNEQVRLQPTDLLDQSELHHLIYAAPGSGKSHVLWRSAEQLLGTSHEANDSPIPLLLSVGGLRTAKEVLQQLSDMLPGCSPEAVLRDSRVRVFIDGWSEFATGEDGTERDILLRKLVDTRVVACARAADSNNTSFRRWSLEPLSPEVVRRAANEAFPADNALNDDLADLLRIPLMLSLYLLLGGALASQGELIARFHQHVSKSLPEQFEDVLSDSVASVSLLGERSYNALRATLQKAATAKGFPNPLAVLKKLGTVTERDRLAIPVHDLYWSWLSGVGLFRTARIEEAVISLDTRESISLALESGECVSLDMISKTVSKDAVLAAALDSSRGQATMDTTFLAEVAAMFLNPHLPVRCRAATAALLSGKPSLVRKALDVISEVSAGRLHVPALTKALDPSILFDCKAALDSWLGLAKSKPPAGVITVIESIAAKGDARWLTWLEQMFHDNRLDAKLAVATAMACGGVTPKWGSEHLQPLIEKTPEYLRFISDRGVNVELAHWLAANYPKNPEGSFVGWWQINRVLVSCGNSQVFEELLARFPSMSTNAQEVLGMVIPQLGADWTAKFQKVAFAVPGTKQHHRLAETLSLEVDDATAYQWIANGYHETGWRVLIARYGANILPELLKHVPAALGGHQRIHALEAMRFLVNPPASLADELMSRLIHPDGRDKGITPKVGESLIEALARVRPAGLLALVRQCLSKPTIFGHYLGYRFLKSYIEWMKETGQGFSVAGPEGPLPFEIWYIAAQFVQDWDEHHSPAAIKLLPDVAVATVLGPLAGDEEKAKAILDGMASLIGFHAPLYDMMIDSSILAPMLPKVFADALNLVPPDRLLRLASSKLVKQDELFYQLRTVSDPAFTQLHVLFIQRVLAAPLNLDNIRSVANMLRNYARDELLVMLKPLVGSDGPMLSENGHWLLRETGNVRRELLIDERGHLLTSDFLQC</sequence>
<dbReference type="EMBL" id="JACCAS010000001">
    <property type="protein sequence ID" value="NYH24235.1"/>
    <property type="molecule type" value="Genomic_DNA"/>
</dbReference>
<dbReference type="Proteomes" id="UP000540929">
    <property type="component" value="Unassembled WGS sequence"/>
</dbReference>
<protein>
    <submittedName>
        <fullName evidence="1">Uncharacterized protein</fullName>
    </submittedName>
</protein>
<comment type="caution">
    <text evidence="1">The sequence shown here is derived from an EMBL/GenBank/DDBJ whole genome shotgun (WGS) entry which is preliminary data.</text>
</comment>
<proteinExistence type="predicted"/>
<accession>A0A7Y9WNL4</accession>
<reference evidence="1 2" key="1">
    <citation type="submission" date="2020-07" db="EMBL/GenBank/DDBJ databases">
        <title>Exploring microbial biodiversity for novel pathways involved in the catabolism of aromatic compounds derived from lignin.</title>
        <authorList>
            <person name="Elkins J."/>
        </authorList>
    </citation>
    <scope>NUCLEOTIDE SEQUENCE [LARGE SCALE GENOMIC DNA]</scope>
    <source>
        <strain evidence="1 2">H2C3C</strain>
    </source>
</reference>
<name>A0A7Y9WNL4_9BURK</name>
<gene>
    <name evidence="1" type="ORF">GGD40_003714</name>
</gene>